<keyword evidence="2" id="KW-0472">Membrane</keyword>
<evidence type="ECO:0000256" key="3">
    <source>
        <dbReference type="SAM" id="SignalP"/>
    </source>
</evidence>
<reference evidence="4" key="1">
    <citation type="submission" date="2024-06" db="EMBL/GenBank/DDBJ databases">
        <authorList>
            <person name="Liu X."/>
            <person name="Lenzi L."/>
            <person name="Haldenby T S."/>
            <person name="Uol C."/>
        </authorList>
    </citation>
    <scope>NUCLEOTIDE SEQUENCE</scope>
</reference>
<dbReference type="AlphaFoldDB" id="A0AAV2TYK0"/>
<evidence type="ECO:0000256" key="1">
    <source>
        <dbReference type="ARBA" id="ARBA00005280"/>
    </source>
</evidence>
<comment type="caution">
    <text evidence="4">The sequence shown here is derived from an EMBL/GenBank/DDBJ whole genome shotgun (WGS) entry which is preliminary data.</text>
</comment>
<keyword evidence="2" id="KW-1133">Transmembrane helix</keyword>
<dbReference type="Pfam" id="PF06979">
    <property type="entry name" value="TMEM70"/>
    <property type="match status" value="1"/>
</dbReference>
<dbReference type="PANTHER" id="PTHR13281">
    <property type="entry name" value="TRANSMEMBRANE PROTEIN 70, MITOCHONDRIAL"/>
    <property type="match status" value="1"/>
</dbReference>
<feature type="transmembrane region" description="Helical" evidence="2">
    <location>
        <begin position="73"/>
        <end position="96"/>
    </location>
</feature>
<dbReference type="PANTHER" id="PTHR13281:SF0">
    <property type="entry name" value="TRANSMEMBRANE PROTEIN 70, MITOCHONDRIAL"/>
    <property type="match status" value="1"/>
</dbReference>
<dbReference type="InterPro" id="IPR009724">
    <property type="entry name" value="TMEM70"/>
</dbReference>
<sequence>MPRCIALVAALNVTAFRMLHLGRICGVACRSSLLHLQKSGAIITALSAGLKRSTASIKNSDGSIVYLSPNRKLLLYAKTFSLFSSAVVLAVQPFLISKCSQSGAFIAAAVFGCGFGVVTPLLLHILTRSHVSEMYFDDSTGTYTAYTRGIFLNRKRIQFSAEEVVRMPPGLLMANLSVRGIPLFLSEADFIDVDAFKTLMAFDKPMQIKTK</sequence>
<evidence type="ECO:0008006" key="6">
    <source>
        <dbReference type="Google" id="ProtNLM"/>
    </source>
</evidence>
<feature type="signal peptide" evidence="3">
    <location>
        <begin position="1"/>
        <end position="15"/>
    </location>
</feature>
<organism evidence="4 5">
    <name type="scientific">Calicophoron daubneyi</name>
    <name type="common">Rumen fluke</name>
    <name type="synonym">Paramphistomum daubneyi</name>
    <dbReference type="NCBI Taxonomy" id="300641"/>
    <lineage>
        <taxon>Eukaryota</taxon>
        <taxon>Metazoa</taxon>
        <taxon>Spiralia</taxon>
        <taxon>Lophotrochozoa</taxon>
        <taxon>Platyhelminthes</taxon>
        <taxon>Trematoda</taxon>
        <taxon>Digenea</taxon>
        <taxon>Plagiorchiida</taxon>
        <taxon>Pronocephalata</taxon>
        <taxon>Paramphistomoidea</taxon>
        <taxon>Paramphistomidae</taxon>
        <taxon>Calicophoron</taxon>
    </lineage>
</organism>
<dbReference type="InterPro" id="IPR045325">
    <property type="entry name" value="TMEM70/TMEM186/TMEM223"/>
</dbReference>
<name>A0AAV2TYK0_CALDB</name>
<accession>A0AAV2TYK0</accession>
<protein>
    <recommendedName>
        <fullName evidence="6">Transmembrane protein 70</fullName>
    </recommendedName>
</protein>
<dbReference type="GO" id="GO:0033615">
    <property type="term" value="P:mitochondrial proton-transporting ATP synthase complex assembly"/>
    <property type="evidence" value="ECO:0007669"/>
    <property type="project" value="TreeGrafter"/>
</dbReference>
<dbReference type="GO" id="GO:0031966">
    <property type="term" value="C:mitochondrial membrane"/>
    <property type="evidence" value="ECO:0007669"/>
    <property type="project" value="TreeGrafter"/>
</dbReference>
<keyword evidence="3" id="KW-0732">Signal</keyword>
<proteinExistence type="inferred from homology"/>
<evidence type="ECO:0000313" key="4">
    <source>
        <dbReference type="EMBL" id="CAL5141604.1"/>
    </source>
</evidence>
<evidence type="ECO:0000256" key="2">
    <source>
        <dbReference type="SAM" id="Phobius"/>
    </source>
</evidence>
<feature type="chain" id="PRO_5043584682" description="Transmembrane protein 70" evidence="3">
    <location>
        <begin position="16"/>
        <end position="211"/>
    </location>
</feature>
<gene>
    <name evidence="4" type="ORF">CDAUBV1_LOCUS16884</name>
</gene>
<evidence type="ECO:0000313" key="5">
    <source>
        <dbReference type="Proteomes" id="UP001497525"/>
    </source>
</evidence>
<dbReference type="Proteomes" id="UP001497525">
    <property type="component" value="Unassembled WGS sequence"/>
</dbReference>
<comment type="similarity">
    <text evidence="1">Belongs to the TMEM70 family.</text>
</comment>
<feature type="transmembrane region" description="Helical" evidence="2">
    <location>
        <begin position="102"/>
        <end position="126"/>
    </location>
</feature>
<keyword evidence="2" id="KW-0812">Transmembrane</keyword>
<dbReference type="EMBL" id="CAXLJL010000911">
    <property type="protein sequence ID" value="CAL5141604.1"/>
    <property type="molecule type" value="Genomic_DNA"/>
</dbReference>